<evidence type="ECO:0000259" key="1">
    <source>
        <dbReference type="Pfam" id="PF24266"/>
    </source>
</evidence>
<gene>
    <name evidence="2" type="ORF">ACFQJ7_08825</name>
</gene>
<sequence length="173" mass="20101">MSNTRSQVRECIHRNPGIHFNEVRRTLDIATGQAQYHLRKLRRQEQVQSEDICGQTHYYPPTYSDWERGAIALLRRETTREVVLFLLEDDEAPPAAIADRLGTARSTIEWHLSNLIEYNVVTKEHVSARDGEQLVVVLTDPSTTYRLLREVKPRFSDRLIDRFSRLADDLLAD</sequence>
<dbReference type="AlphaFoldDB" id="A0ABD5XCL8"/>
<dbReference type="PANTHER" id="PTHR36216:SF1">
    <property type="entry name" value="HTH ARSR-TYPE DOMAIN-CONTAINING PROTEIN"/>
    <property type="match status" value="1"/>
</dbReference>
<dbReference type="SUPFAM" id="SSF46785">
    <property type="entry name" value="Winged helix' DNA-binding domain"/>
    <property type="match status" value="2"/>
</dbReference>
<evidence type="ECO:0000313" key="2">
    <source>
        <dbReference type="EMBL" id="MFC7126137.1"/>
    </source>
</evidence>
<dbReference type="CDD" id="cd00090">
    <property type="entry name" value="HTH_ARSR"/>
    <property type="match status" value="1"/>
</dbReference>
<dbReference type="InterPro" id="IPR036390">
    <property type="entry name" value="WH_DNA-bd_sf"/>
</dbReference>
<dbReference type="PANTHER" id="PTHR36216">
    <property type="entry name" value="TRANSCRIPTIONAL REGULATOR, TRMB"/>
    <property type="match status" value="1"/>
</dbReference>
<evidence type="ECO:0000313" key="3">
    <source>
        <dbReference type="Proteomes" id="UP001596414"/>
    </source>
</evidence>
<proteinExistence type="predicted"/>
<dbReference type="Proteomes" id="UP001596414">
    <property type="component" value="Unassembled WGS sequence"/>
</dbReference>
<dbReference type="InterPro" id="IPR056504">
    <property type="entry name" value="HTH_HVO_0163_N"/>
</dbReference>
<dbReference type="RefSeq" id="WP_267637866.1">
    <property type="nucleotide sequence ID" value="NZ_JAODIY010000010.1"/>
</dbReference>
<feature type="domain" description="HVO-0163 N-terminal HTH" evidence="1">
    <location>
        <begin position="2"/>
        <end position="71"/>
    </location>
</feature>
<name>A0ABD5XCL8_9EURY</name>
<dbReference type="Pfam" id="PF12840">
    <property type="entry name" value="HTH_20"/>
    <property type="match status" value="1"/>
</dbReference>
<dbReference type="InterPro" id="IPR011991">
    <property type="entry name" value="ArsR-like_HTH"/>
</dbReference>
<organism evidence="2 3">
    <name type="scientific">Halovenus rubra</name>
    <dbReference type="NCBI Taxonomy" id="869890"/>
    <lineage>
        <taxon>Archaea</taxon>
        <taxon>Methanobacteriati</taxon>
        <taxon>Methanobacteriota</taxon>
        <taxon>Stenosarchaea group</taxon>
        <taxon>Halobacteria</taxon>
        <taxon>Halobacteriales</taxon>
        <taxon>Haloarculaceae</taxon>
        <taxon>Halovenus</taxon>
    </lineage>
</organism>
<dbReference type="Gene3D" id="1.10.10.10">
    <property type="entry name" value="Winged helix-like DNA-binding domain superfamily/Winged helix DNA-binding domain"/>
    <property type="match status" value="2"/>
</dbReference>
<dbReference type="Pfam" id="PF24266">
    <property type="entry name" value="HTH_HVO_0163_N"/>
    <property type="match status" value="1"/>
</dbReference>
<accession>A0ABD5XCL8</accession>
<reference evidence="2 3" key="1">
    <citation type="journal article" date="2014" name="Int. J. Syst. Evol. Microbiol.">
        <title>Complete genome sequence of Corynebacterium casei LMG S-19264T (=DSM 44701T), isolated from a smear-ripened cheese.</title>
        <authorList>
            <consortium name="US DOE Joint Genome Institute (JGI-PGF)"/>
            <person name="Walter F."/>
            <person name="Albersmeier A."/>
            <person name="Kalinowski J."/>
            <person name="Ruckert C."/>
        </authorList>
    </citation>
    <scope>NUCLEOTIDE SEQUENCE [LARGE SCALE GENOMIC DNA]</scope>
    <source>
        <strain evidence="2 3">CGMCC 4.7215</strain>
    </source>
</reference>
<dbReference type="EMBL" id="JBHSZQ010000016">
    <property type="protein sequence ID" value="MFC7126137.1"/>
    <property type="molecule type" value="Genomic_DNA"/>
</dbReference>
<protein>
    <submittedName>
        <fullName evidence="2">Winged helix-turn-helix transcriptional regulator</fullName>
    </submittedName>
</protein>
<dbReference type="InterPro" id="IPR036388">
    <property type="entry name" value="WH-like_DNA-bd_sf"/>
</dbReference>
<comment type="caution">
    <text evidence="2">The sequence shown here is derived from an EMBL/GenBank/DDBJ whole genome shotgun (WGS) entry which is preliminary data.</text>
</comment>